<dbReference type="RefSeq" id="WP_219068105.1">
    <property type="nucleotide sequence ID" value="NZ_CAJUXY010000030.1"/>
</dbReference>
<protein>
    <submittedName>
        <fullName evidence="2">Uncharacterized protein</fullName>
    </submittedName>
</protein>
<evidence type="ECO:0000313" key="3">
    <source>
        <dbReference type="Proteomes" id="UP001056610"/>
    </source>
</evidence>
<feature type="compositionally biased region" description="Low complexity" evidence="1">
    <location>
        <begin position="51"/>
        <end position="63"/>
    </location>
</feature>
<feature type="region of interest" description="Disordered" evidence="1">
    <location>
        <begin position="85"/>
        <end position="114"/>
    </location>
</feature>
<accession>A0ABY4QK65</accession>
<dbReference type="Proteomes" id="UP001056610">
    <property type="component" value="Chromosome"/>
</dbReference>
<organism evidence="2 3">
    <name type="scientific">Candidatus Mycobacterium methanotrophicum</name>
    <dbReference type="NCBI Taxonomy" id="2943498"/>
    <lineage>
        <taxon>Bacteria</taxon>
        <taxon>Bacillati</taxon>
        <taxon>Actinomycetota</taxon>
        <taxon>Actinomycetes</taxon>
        <taxon>Mycobacteriales</taxon>
        <taxon>Mycobacteriaceae</taxon>
        <taxon>Mycobacterium</taxon>
    </lineage>
</organism>
<reference evidence="2" key="1">
    <citation type="submission" date="2022-05" db="EMBL/GenBank/DDBJ databases">
        <title>A methanotrophic Mycobacterium dominates a cave microbial ecosystem.</title>
        <authorList>
            <person name="Van Spanning R.J.M."/>
            <person name="Guan Q."/>
            <person name="Melkonian C."/>
            <person name="Gallant J."/>
            <person name="Polerecky L."/>
            <person name="Flot J.-F."/>
            <person name="Brandt B.W."/>
            <person name="Braster M."/>
            <person name="Iturbe Espinoza P."/>
            <person name="Aerts J."/>
            <person name="Meima-Franke M."/>
            <person name="Piersma S.R."/>
            <person name="Bunduc C."/>
            <person name="Ummels R."/>
            <person name="Pain A."/>
            <person name="Fleming E.J."/>
            <person name="van der Wel N."/>
            <person name="Gherman V.D."/>
            <person name="Sarbu S.M."/>
            <person name="Bodelier P.L.E."/>
            <person name="Bitter W."/>
        </authorList>
    </citation>
    <scope>NUCLEOTIDE SEQUENCE</scope>
    <source>
        <strain evidence="2">Sulfur Cave</strain>
    </source>
</reference>
<keyword evidence="3" id="KW-1185">Reference proteome</keyword>
<proteinExistence type="predicted"/>
<feature type="region of interest" description="Disordered" evidence="1">
    <location>
        <begin position="40"/>
        <end position="63"/>
    </location>
</feature>
<dbReference type="EMBL" id="CP097320">
    <property type="protein sequence ID" value="UQX10381.1"/>
    <property type="molecule type" value="Genomic_DNA"/>
</dbReference>
<dbReference type="PANTHER" id="PTHR36837:SF5">
    <property type="entry name" value="POLY-3-HYDROXYBUTYRATE SYNTHASE"/>
    <property type="match status" value="1"/>
</dbReference>
<sequence length="114" mass="12009">MAGHTDHITPWRPCYLTSHLLGGASEVVVTSIGHIQTIVNPPGKPRASYHAGPAAGPDADAWLAGATGHDGSWWPHWAQWLTARSGEPVPAPDSLGSRAHPAGDPAPGRYVREI</sequence>
<dbReference type="PANTHER" id="PTHR36837">
    <property type="entry name" value="POLY(3-HYDROXYALKANOATE) POLYMERASE SUBUNIT PHAC"/>
    <property type="match status" value="1"/>
</dbReference>
<gene>
    <name evidence="2" type="ORF">M5I08_20020</name>
</gene>
<evidence type="ECO:0000313" key="2">
    <source>
        <dbReference type="EMBL" id="UQX10381.1"/>
    </source>
</evidence>
<name>A0ABY4QK65_9MYCO</name>
<dbReference type="InterPro" id="IPR051321">
    <property type="entry name" value="PHA/PHB_synthase"/>
</dbReference>
<evidence type="ECO:0000256" key="1">
    <source>
        <dbReference type="SAM" id="MobiDB-lite"/>
    </source>
</evidence>